<evidence type="ECO:0000259" key="1">
    <source>
        <dbReference type="Pfam" id="PF07978"/>
    </source>
</evidence>
<accession>A0A8J3LTQ6</accession>
<dbReference type="Gene3D" id="3.30.70.100">
    <property type="match status" value="1"/>
</dbReference>
<protein>
    <recommendedName>
        <fullName evidence="1">NIPSNAP domain-containing protein</fullName>
    </recommendedName>
</protein>
<proteinExistence type="predicted"/>
<reference evidence="2" key="1">
    <citation type="submission" date="2021-01" db="EMBL/GenBank/DDBJ databases">
        <title>Whole genome shotgun sequence of Planosporangium flavigriseum NBRC 105377.</title>
        <authorList>
            <person name="Komaki H."/>
            <person name="Tamura T."/>
        </authorList>
    </citation>
    <scope>NUCLEOTIDE SEQUENCE</scope>
    <source>
        <strain evidence="2">NBRC 105377</strain>
    </source>
</reference>
<dbReference type="AlphaFoldDB" id="A0A8J3LTQ6"/>
<evidence type="ECO:0000313" key="2">
    <source>
        <dbReference type="EMBL" id="GIG76378.1"/>
    </source>
</evidence>
<dbReference type="InterPro" id="IPR011008">
    <property type="entry name" value="Dimeric_a/b-barrel"/>
</dbReference>
<dbReference type="RefSeq" id="WP_168077104.1">
    <property type="nucleotide sequence ID" value="NZ_BAAAQJ010000007.1"/>
</dbReference>
<comment type="caution">
    <text evidence="2">The sequence shown here is derived from an EMBL/GenBank/DDBJ whole genome shotgun (WGS) entry which is preliminary data.</text>
</comment>
<keyword evidence="3" id="KW-1185">Reference proteome</keyword>
<dbReference type="EMBL" id="BONU01000053">
    <property type="protein sequence ID" value="GIG76378.1"/>
    <property type="molecule type" value="Genomic_DNA"/>
</dbReference>
<name>A0A8J3LTQ6_9ACTN</name>
<dbReference type="SUPFAM" id="SSF54909">
    <property type="entry name" value="Dimeric alpha+beta barrel"/>
    <property type="match status" value="1"/>
</dbReference>
<feature type="domain" description="NIPSNAP" evidence="1">
    <location>
        <begin position="4"/>
        <end position="97"/>
    </location>
</feature>
<sequence>MVCQLRIYDIKQGQMDDWLKLFQEKVAPLHRKFDIPVRQTWVDHERSQFIWVREFVGTGTHQEQETRYTSSEERARVIGDEPKRFIEKMEVRVIEPVLQSARPDSAAH</sequence>
<dbReference type="InterPro" id="IPR012577">
    <property type="entry name" value="NIPSNAP"/>
</dbReference>
<dbReference type="Pfam" id="PF07978">
    <property type="entry name" value="NIPSNAP"/>
    <property type="match status" value="1"/>
</dbReference>
<gene>
    <name evidence="2" type="ORF">Pfl04_47820</name>
</gene>
<dbReference type="Proteomes" id="UP000653674">
    <property type="component" value="Unassembled WGS sequence"/>
</dbReference>
<evidence type="ECO:0000313" key="3">
    <source>
        <dbReference type="Proteomes" id="UP000653674"/>
    </source>
</evidence>
<organism evidence="2 3">
    <name type="scientific">Planosporangium flavigriseum</name>
    <dbReference type="NCBI Taxonomy" id="373681"/>
    <lineage>
        <taxon>Bacteria</taxon>
        <taxon>Bacillati</taxon>
        <taxon>Actinomycetota</taxon>
        <taxon>Actinomycetes</taxon>
        <taxon>Micromonosporales</taxon>
        <taxon>Micromonosporaceae</taxon>
        <taxon>Planosporangium</taxon>
    </lineage>
</organism>